<comment type="caution">
    <text evidence="1">The sequence shown here is derived from an EMBL/GenBank/DDBJ whole genome shotgun (WGS) entry which is preliminary data.</text>
</comment>
<reference evidence="1 2" key="2">
    <citation type="submission" date="2014-09" db="EMBL/GenBank/DDBJ databases">
        <authorList>
            <consortium name="NBRP consortium"/>
            <person name="Sawabe T."/>
            <person name="Meirelles P."/>
            <person name="Nakanishi M."/>
            <person name="Sayaka M."/>
            <person name="Hattori M."/>
            <person name="Ohkuma M."/>
        </authorList>
    </citation>
    <scope>NUCLEOTIDE SEQUENCE [LARGE SCALE GENOMIC DNA]</scope>
    <source>
        <strain evidence="1 2">JCM 19240</strain>
    </source>
</reference>
<organism evidence="1 2">
    <name type="scientific">Vibrio maritimus</name>
    <dbReference type="NCBI Taxonomy" id="990268"/>
    <lineage>
        <taxon>Bacteria</taxon>
        <taxon>Pseudomonadati</taxon>
        <taxon>Pseudomonadota</taxon>
        <taxon>Gammaproteobacteria</taxon>
        <taxon>Vibrionales</taxon>
        <taxon>Vibrionaceae</taxon>
        <taxon>Vibrio</taxon>
    </lineage>
</organism>
<proteinExistence type="predicted"/>
<gene>
    <name evidence="1" type="ORF">JCM19240_4507</name>
</gene>
<sequence length="46" mass="5490">MHKHRDKLARNPRVAMIYRTWDRMASEVQDEHLTTAEANLARIDEL</sequence>
<dbReference type="GO" id="GO:0016829">
    <property type="term" value="F:lyase activity"/>
    <property type="evidence" value="ECO:0007669"/>
    <property type="project" value="UniProtKB-KW"/>
</dbReference>
<evidence type="ECO:0000313" key="1">
    <source>
        <dbReference type="EMBL" id="GAL37940.1"/>
    </source>
</evidence>
<dbReference type="EMBL" id="BBMT01000023">
    <property type="protein sequence ID" value="GAL37940.1"/>
    <property type="molecule type" value="Genomic_DNA"/>
</dbReference>
<protein>
    <submittedName>
        <fullName evidence="1">Protein related to deoxyribodipyrimidine photolyase</fullName>
    </submittedName>
</protein>
<dbReference type="Proteomes" id="UP000029224">
    <property type="component" value="Unassembled WGS sequence"/>
</dbReference>
<accession>A0A090TDF5</accession>
<dbReference type="Gene3D" id="1.10.10.1710">
    <property type="entry name" value="Deoxyribodipyrimidine photolyase-related"/>
    <property type="match status" value="1"/>
</dbReference>
<evidence type="ECO:0000313" key="2">
    <source>
        <dbReference type="Proteomes" id="UP000029224"/>
    </source>
</evidence>
<name>A0A090TDF5_9VIBR</name>
<reference evidence="1 2" key="1">
    <citation type="submission" date="2014-09" db="EMBL/GenBank/DDBJ databases">
        <title>Vibrio maritimus JCM 19240. (C210) whole genome shotgun sequence.</title>
        <authorList>
            <person name="Sawabe T."/>
            <person name="Meirelles P."/>
            <person name="Nakanishi M."/>
            <person name="Sayaka M."/>
            <person name="Hattori M."/>
            <person name="Ohkuma M."/>
        </authorList>
    </citation>
    <scope>NUCLEOTIDE SEQUENCE [LARGE SCALE GENOMIC DNA]</scope>
    <source>
        <strain evidence="1 2">JCM 19240</strain>
    </source>
</reference>
<dbReference type="AlphaFoldDB" id="A0A090TDF5"/>
<keyword evidence="2" id="KW-1185">Reference proteome</keyword>
<keyword evidence="1" id="KW-0456">Lyase</keyword>